<keyword evidence="3 5" id="KW-0067">ATP-binding</keyword>
<comment type="caution">
    <text evidence="5">The sequence shown here is derived from an EMBL/GenBank/DDBJ whole genome shotgun (WGS) entry which is preliminary data.</text>
</comment>
<dbReference type="EMBL" id="JBHSDV010000003">
    <property type="protein sequence ID" value="MFC4388344.1"/>
    <property type="molecule type" value="Genomic_DNA"/>
</dbReference>
<dbReference type="PANTHER" id="PTHR43423">
    <property type="entry name" value="ABC TRANSPORTER I FAMILY MEMBER 17"/>
    <property type="match status" value="1"/>
</dbReference>
<dbReference type="PANTHER" id="PTHR43423:SF1">
    <property type="entry name" value="ABC TRANSPORTER I FAMILY MEMBER 17"/>
    <property type="match status" value="1"/>
</dbReference>
<dbReference type="Proteomes" id="UP001595880">
    <property type="component" value="Unassembled WGS sequence"/>
</dbReference>
<dbReference type="CDD" id="cd03228">
    <property type="entry name" value="ABCC_MRP_Like"/>
    <property type="match status" value="1"/>
</dbReference>
<keyword evidence="6" id="KW-1185">Reference proteome</keyword>
<evidence type="ECO:0000313" key="6">
    <source>
        <dbReference type="Proteomes" id="UP001595880"/>
    </source>
</evidence>
<evidence type="ECO:0000256" key="3">
    <source>
        <dbReference type="ARBA" id="ARBA00022840"/>
    </source>
</evidence>
<keyword evidence="1" id="KW-0813">Transport</keyword>
<dbReference type="Gene3D" id="3.40.50.300">
    <property type="entry name" value="P-loop containing nucleotide triphosphate hydrolases"/>
    <property type="match status" value="1"/>
</dbReference>
<dbReference type="InterPro" id="IPR003439">
    <property type="entry name" value="ABC_transporter-like_ATP-bd"/>
</dbReference>
<accession>A0ABV8VVY7</accession>
<sequence length="211" mass="24129">MFTIHNLQYKDIVSIEQLEIKEGKITCLFGESGSGKSTILKMLNNMLTPDHGEIMYYNKNLLDYSPIELRKEVVMLGQEPIMFEGDIRSNLTIGLTFSGKDIVEDMVLEELLKKLQLHKGLDEDANQLSGGEKQRIAFGRVILMNANVYLLDEPTSALDEDTEQLVMQYFTNYLKEEKKTAVLVTHSKDVAKKYADRIVYMHELNDKKVTS</sequence>
<keyword evidence="2" id="KW-0547">Nucleotide-binding</keyword>
<evidence type="ECO:0000259" key="4">
    <source>
        <dbReference type="PROSITE" id="PS50893"/>
    </source>
</evidence>
<protein>
    <submittedName>
        <fullName evidence="5">ATP-binding cassette domain-containing protein</fullName>
    </submittedName>
</protein>
<dbReference type="RefSeq" id="WP_390199297.1">
    <property type="nucleotide sequence ID" value="NZ_JBHSDV010000003.1"/>
</dbReference>
<evidence type="ECO:0000256" key="2">
    <source>
        <dbReference type="ARBA" id="ARBA00022741"/>
    </source>
</evidence>
<dbReference type="PROSITE" id="PS50893">
    <property type="entry name" value="ABC_TRANSPORTER_2"/>
    <property type="match status" value="1"/>
</dbReference>
<dbReference type="GO" id="GO:0005524">
    <property type="term" value="F:ATP binding"/>
    <property type="evidence" value="ECO:0007669"/>
    <property type="project" value="UniProtKB-KW"/>
</dbReference>
<proteinExistence type="predicted"/>
<dbReference type="InterPro" id="IPR027417">
    <property type="entry name" value="P-loop_NTPase"/>
</dbReference>
<dbReference type="SMART" id="SM00382">
    <property type="entry name" value="AAA"/>
    <property type="match status" value="1"/>
</dbReference>
<gene>
    <name evidence="5" type="ORF">ACFOZ1_11085</name>
</gene>
<evidence type="ECO:0000313" key="5">
    <source>
        <dbReference type="EMBL" id="MFC4388344.1"/>
    </source>
</evidence>
<reference evidence="6" key="1">
    <citation type="journal article" date="2019" name="Int. J. Syst. Evol. Microbiol.">
        <title>The Global Catalogue of Microorganisms (GCM) 10K type strain sequencing project: providing services to taxonomists for standard genome sequencing and annotation.</title>
        <authorList>
            <consortium name="The Broad Institute Genomics Platform"/>
            <consortium name="The Broad Institute Genome Sequencing Center for Infectious Disease"/>
            <person name="Wu L."/>
            <person name="Ma J."/>
        </authorList>
    </citation>
    <scope>NUCLEOTIDE SEQUENCE [LARGE SCALE GENOMIC DNA]</scope>
    <source>
        <strain evidence="6">KACC 14058</strain>
    </source>
</reference>
<dbReference type="Pfam" id="PF00005">
    <property type="entry name" value="ABC_tran"/>
    <property type="match status" value="1"/>
</dbReference>
<feature type="domain" description="ABC transporter" evidence="4">
    <location>
        <begin position="7"/>
        <end position="211"/>
    </location>
</feature>
<name>A0ABV8VVY7_9BACI</name>
<dbReference type="SUPFAM" id="SSF52540">
    <property type="entry name" value="P-loop containing nucleoside triphosphate hydrolases"/>
    <property type="match status" value="1"/>
</dbReference>
<dbReference type="PROSITE" id="PS00211">
    <property type="entry name" value="ABC_TRANSPORTER_1"/>
    <property type="match status" value="1"/>
</dbReference>
<dbReference type="InterPro" id="IPR003593">
    <property type="entry name" value="AAA+_ATPase"/>
</dbReference>
<organism evidence="5 6">
    <name type="scientific">Gracilibacillus marinus</name>
    <dbReference type="NCBI Taxonomy" id="630535"/>
    <lineage>
        <taxon>Bacteria</taxon>
        <taxon>Bacillati</taxon>
        <taxon>Bacillota</taxon>
        <taxon>Bacilli</taxon>
        <taxon>Bacillales</taxon>
        <taxon>Bacillaceae</taxon>
        <taxon>Gracilibacillus</taxon>
    </lineage>
</organism>
<dbReference type="InterPro" id="IPR017871">
    <property type="entry name" value="ABC_transporter-like_CS"/>
</dbReference>
<evidence type="ECO:0000256" key="1">
    <source>
        <dbReference type="ARBA" id="ARBA00022448"/>
    </source>
</evidence>